<proteinExistence type="predicted"/>
<sequence>MELHAASVAGAAFASRAAVPTGSPGAGWVTIALNASPA</sequence>
<evidence type="ECO:0000313" key="1">
    <source>
        <dbReference type="EMBL" id="GES40273.1"/>
    </source>
</evidence>
<gene>
    <name evidence="1" type="ORF">RAJCM14343_5556</name>
</gene>
<evidence type="ECO:0000313" key="2">
    <source>
        <dbReference type="Proteomes" id="UP000325466"/>
    </source>
</evidence>
<dbReference type="Proteomes" id="UP000325466">
    <property type="component" value="Unassembled WGS sequence"/>
</dbReference>
<organism evidence="1 2">
    <name type="scientific">Rhodococcus aetherivorans</name>
    <dbReference type="NCBI Taxonomy" id="191292"/>
    <lineage>
        <taxon>Bacteria</taxon>
        <taxon>Bacillati</taxon>
        <taxon>Actinomycetota</taxon>
        <taxon>Actinomycetes</taxon>
        <taxon>Mycobacteriales</taxon>
        <taxon>Nocardiaceae</taxon>
        <taxon>Rhodococcus</taxon>
    </lineage>
</organism>
<protein>
    <submittedName>
        <fullName evidence="1">Uncharacterized protein</fullName>
    </submittedName>
</protein>
<reference evidence="1 2" key="1">
    <citation type="journal article" date="2018" name="Biodegradation">
        <title>1,4-Dioxane degradation characteristics of Rhodococcus aetherivorans JCM 14343.</title>
        <authorList>
            <person name="Inoue D."/>
            <person name="Tsunoda T."/>
            <person name="Yamamoto N."/>
            <person name="Ike M."/>
            <person name="Sei K."/>
        </authorList>
    </citation>
    <scope>NUCLEOTIDE SEQUENCE [LARGE SCALE GENOMIC DNA]</scope>
    <source>
        <strain evidence="1 2">JCM 14343</strain>
    </source>
</reference>
<dbReference type="EMBL" id="BLAH01000197">
    <property type="protein sequence ID" value="GES40273.1"/>
    <property type="molecule type" value="Genomic_DNA"/>
</dbReference>
<accession>A0ABQ0YUX1</accession>
<keyword evidence="2" id="KW-1185">Reference proteome</keyword>
<name>A0ABQ0YUX1_9NOCA</name>
<comment type="caution">
    <text evidence="1">The sequence shown here is derived from an EMBL/GenBank/DDBJ whole genome shotgun (WGS) entry which is preliminary data.</text>
</comment>